<evidence type="ECO:0000256" key="2">
    <source>
        <dbReference type="ARBA" id="ARBA00006833"/>
    </source>
</evidence>
<evidence type="ECO:0000256" key="10">
    <source>
        <dbReference type="ARBA" id="ARBA00022989"/>
    </source>
</evidence>
<name>A0ABR3CNH1_9PEZI</name>
<evidence type="ECO:0000256" key="14">
    <source>
        <dbReference type="SAM" id="MobiDB-lite"/>
    </source>
</evidence>
<dbReference type="PANTHER" id="PTHR15929">
    <property type="entry name" value="STORE-OPERATED CALCIUM ENTRY-ASSOCIATED REGULATORY FACTOR"/>
    <property type="match status" value="1"/>
</dbReference>
<evidence type="ECO:0000256" key="12">
    <source>
        <dbReference type="ARBA" id="ARBA00023136"/>
    </source>
</evidence>
<keyword evidence="17" id="KW-1185">Reference proteome</keyword>
<evidence type="ECO:0000256" key="1">
    <source>
        <dbReference type="ARBA" id="ARBA00004115"/>
    </source>
</evidence>
<evidence type="ECO:0000256" key="15">
    <source>
        <dbReference type="SAM" id="Phobius"/>
    </source>
</evidence>
<dbReference type="InterPro" id="IPR009567">
    <property type="entry name" value="SARAF"/>
</dbReference>
<keyword evidence="12 15" id="KW-0472">Membrane</keyword>
<evidence type="ECO:0000313" key="17">
    <source>
        <dbReference type="Proteomes" id="UP001430584"/>
    </source>
</evidence>
<dbReference type="Pfam" id="PF06682">
    <property type="entry name" value="SARAF"/>
    <property type="match status" value="2"/>
</dbReference>
<dbReference type="PANTHER" id="PTHR15929:SF0">
    <property type="entry name" value="STORE-OPERATED CALCIUM ENTRY-ASSOCIATED REGULATORY FACTOR"/>
    <property type="match status" value="1"/>
</dbReference>
<comment type="subcellular location">
    <subcellularLocation>
        <location evidence="1">Endoplasmic reticulum membrane</location>
        <topology evidence="1">Single-pass type I membrane protein</topology>
    </subcellularLocation>
</comment>
<dbReference type="Proteomes" id="UP001430584">
    <property type="component" value="Unassembled WGS sequence"/>
</dbReference>
<keyword evidence="5" id="KW-0109">Calcium transport</keyword>
<sequence length="326" mass="34460">MPFLALAASQSAEAARNPKNSVLLSNVKSLTLRNGQKTSARRVSPIPQVRDSFLSHSAHPANPTPQLTCIGGDAKGLYEVDVMRCKNAGSDYDDENIQWTCQASLPEEFKLGSTDVICEGYDSPDDPYILKGSCGVEYRLMLTSQGLEKYGNRKGSWGSGGGSSEGDQVSQGISVLFWVIFLGVVIWMIFKACIVGGGSSRDPNTWTGPRFDGGGGGGGGWDGPGDDDPPPPYTPRPPYNYGRKSYPSNDTGNQGWRPGFWSGALGGAAAGYYAGGRGNRGNSTRGSGMFGNNAGEGSSGTYRGPSSPSPSTTRHESTGFGDTRRR</sequence>
<dbReference type="EMBL" id="JAJVCZ030000003">
    <property type="protein sequence ID" value="KAL0262181.1"/>
    <property type="molecule type" value="Genomic_DNA"/>
</dbReference>
<organism evidence="16 17">
    <name type="scientific">Diplodia seriata</name>
    <dbReference type="NCBI Taxonomy" id="420778"/>
    <lineage>
        <taxon>Eukaryota</taxon>
        <taxon>Fungi</taxon>
        <taxon>Dikarya</taxon>
        <taxon>Ascomycota</taxon>
        <taxon>Pezizomycotina</taxon>
        <taxon>Dothideomycetes</taxon>
        <taxon>Dothideomycetes incertae sedis</taxon>
        <taxon>Botryosphaeriales</taxon>
        <taxon>Botryosphaeriaceae</taxon>
        <taxon>Diplodia</taxon>
    </lineage>
</organism>
<keyword evidence="11" id="KW-0406">Ion transport</keyword>
<evidence type="ECO:0000313" key="16">
    <source>
        <dbReference type="EMBL" id="KAL0262181.1"/>
    </source>
</evidence>
<gene>
    <name evidence="16" type="ORF">SLS55_003620</name>
</gene>
<evidence type="ECO:0000256" key="3">
    <source>
        <dbReference type="ARBA" id="ARBA00016584"/>
    </source>
</evidence>
<keyword evidence="10 15" id="KW-1133">Transmembrane helix</keyword>
<feature type="compositionally biased region" description="Gly residues" evidence="14">
    <location>
        <begin position="211"/>
        <end position="223"/>
    </location>
</feature>
<keyword evidence="4" id="KW-0813">Transport</keyword>
<evidence type="ECO:0000256" key="7">
    <source>
        <dbReference type="ARBA" id="ARBA00022729"/>
    </source>
</evidence>
<keyword evidence="7" id="KW-0732">Signal</keyword>
<dbReference type="RefSeq" id="XP_066635210.1">
    <property type="nucleotide sequence ID" value="XM_066775091.1"/>
</dbReference>
<feature type="region of interest" description="Disordered" evidence="14">
    <location>
        <begin position="272"/>
        <end position="326"/>
    </location>
</feature>
<comment type="caution">
    <text evidence="16">The sequence shown here is derived from an EMBL/GenBank/DDBJ whole genome shotgun (WGS) entry which is preliminary data.</text>
</comment>
<keyword evidence="9" id="KW-0106">Calcium</keyword>
<evidence type="ECO:0000256" key="11">
    <source>
        <dbReference type="ARBA" id="ARBA00023065"/>
    </source>
</evidence>
<feature type="region of interest" description="Disordered" evidence="14">
    <location>
        <begin position="202"/>
        <end position="254"/>
    </location>
</feature>
<evidence type="ECO:0000256" key="5">
    <source>
        <dbReference type="ARBA" id="ARBA00022568"/>
    </source>
</evidence>
<reference evidence="16 17" key="1">
    <citation type="submission" date="2024-02" db="EMBL/GenBank/DDBJ databases">
        <title>De novo assembly and annotation of 12 fungi associated with fruit tree decline syndrome in Ontario, Canada.</title>
        <authorList>
            <person name="Sulman M."/>
            <person name="Ellouze W."/>
            <person name="Ilyukhin E."/>
        </authorList>
    </citation>
    <scope>NUCLEOTIDE SEQUENCE [LARGE SCALE GENOMIC DNA]</scope>
    <source>
        <strain evidence="16 17">FDS-637</strain>
    </source>
</reference>
<proteinExistence type="inferred from homology"/>
<feature type="compositionally biased region" description="Low complexity" evidence="14">
    <location>
        <begin position="299"/>
        <end position="312"/>
    </location>
</feature>
<evidence type="ECO:0000256" key="6">
    <source>
        <dbReference type="ARBA" id="ARBA00022692"/>
    </source>
</evidence>
<keyword evidence="8" id="KW-0256">Endoplasmic reticulum</keyword>
<comment type="similarity">
    <text evidence="2">Belongs to the SARAF family.</text>
</comment>
<keyword evidence="6 15" id="KW-0812">Transmembrane</keyword>
<evidence type="ECO:0000256" key="4">
    <source>
        <dbReference type="ARBA" id="ARBA00022448"/>
    </source>
</evidence>
<evidence type="ECO:0000256" key="9">
    <source>
        <dbReference type="ARBA" id="ARBA00022837"/>
    </source>
</evidence>
<protein>
    <recommendedName>
        <fullName evidence="3">Store-operated calcium entry-associated regulatory factor</fullName>
    </recommendedName>
    <alternativeName>
        <fullName evidence="13">Transmembrane protein 66</fullName>
    </alternativeName>
</protein>
<dbReference type="GeneID" id="92007705"/>
<evidence type="ECO:0000256" key="13">
    <source>
        <dbReference type="ARBA" id="ARBA00031116"/>
    </source>
</evidence>
<evidence type="ECO:0000256" key="8">
    <source>
        <dbReference type="ARBA" id="ARBA00022824"/>
    </source>
</evidence>
<feature type="transmembrane region" description="Helical" evidence="15">
    <location>
        <begin position="175"/>
        <end position="194"/>
    </location>
</feature>
<accession>A0ABR3CNH1</accession>